<gene>
    <name evidence="4" type="ORF">SAMN03159428_04895</name>
    <name evidence="3" type="ORF">SAMN03159514_04882</name>
</gene>
<evidence type="ECO:0000313" key="6">
    <source>
        <dbReference type="Proteomes" id="UP000199173"/>
    </source>
</evidence>
<protein>
    <submittedName>
        <fullName evidence="3">Uncharacterized protein</fullName>
    </submittedName>
</protein>
<evidence type="ECO:0000313" key="3">
    <source>
        <dbReference type="EMBL" id="SFR26166.1"/>
    </source>
</evidence>
<feature type="signal peptide" evidence="2">
    <location>
        <begin position="1"/>
        <end position="19"/>
    </location>
</feature>
<proteinExistence type="predicted"/>
<sequence length="194" mass="21783">MNKKITGLLLLLLPFSVLSEPQITCVPDSNSAFETYFFPAIGFVMLFGTFCIATSELFDINYKFRPSKGPWLLVVCVDAVVIGLGIMLASYTLNLVPDKKAVVNEAVMMSAPEVKKGLHYQKECILFSQNDTTVELRCRPDAVSETVPQIDYTRATEALKKAEAQYFELMVEVSRNKICRPESQSTFFDLFPDL</sequence>
<keyword evidence="1" id="KW-0812">Transmembrane</keyword>
<keyword evidence="5" id="KW-1185">Reference proteome</keyword>
<feature type="transmembrane region" description="Helical" evidence="1">
    <location>
        <begin position="70"/>
        <end position="93"/>
    </location>
</feature>
<dbReference type="EMBL" id="FOYJ01000016">
    <property type="protein sequence ID" value="SFR26166.1"/>
    <property type="molecule type" value="Genomic_DNA"/>
</dbReference>
<evidence type="ECO:0000313" key="5">
    <source>
        <dbReference type="Proteomes" id="UP000198760"/>
    </source>
</evidence>
<feature type="chain" id="PRO_5043455224" evidence="2">
    <location>
        <begin position="20"/>
        <end position="194"/>
    </location>
</feature>
<keyword evidence="2" id="KW-0732">Signal</keyword>
<accession>A0AAX2EZ22</accession>
<keyword evidence="1" id="KW-0472">Membrane</keyword>
<keyword evidence="1" id="KW-1133">Transmembrane helix</keyword>
<dbReference type="AlphaFoldDB" id="A0AAX2EZ22"/>
<feature type="transmembrane region" description="Helical" evidence="1">
    <location>
        <begin position="35"/>
        <end position="58"/>
    </location>
</feature>
<dbReference type="EMBL" id="FPAV01000019">
    <property type="protein sequence ID" value="SFU16639.1"/>
    <property type="molecule type" value="Genomic_DNA"/>
</dbReference>
<evidence type="ECO:0000256" key="1">
    <source>
        <dbReference type="SAM" id="Phobius"/>
    </source>
</evidence>
<reference evidence="5 6" key="1">
    <citation type="submission" date="2016-10" db="EMBL/GenBank/DDBJ databases">
        <authorList>
            <person name="Varghese N."/>
            <person name="Submissions S."/>
        </authorList>
    </citation>
    <scope>NUCLEOTIDE SEQUENCE [LARGE SCALE GENOMIC DNA]</scope>
    <source>
        <strain evidence="4 5">NFIX06</strain>
        <strain evidence="3 6">NFIX08</strain>
    </source>
</reference>
<evidence type="ECO:0000313" key="4">
    <source>
        <dbReference type="EMBL" id="SFU16639.1"/>
    </source>
</evidence>
<organism evidence="3 6">
    <name type="scientific">Kosakonia radicincitans</name>
    <dbReference type="NCBI Taxonomy" id="283686"/>
    <lineage>
        <taxon>Bacteria</taxon>
        <taxon>Pseudomonadati</taxon>
        <taxon>Pseudomonadota</taxon>
        <taxon>Gammaproteobacteria</taxon>
        <taxon>Enterobacterales</taxon>
        <taxon>Enterobacteriaceae</taxon>
        <taxon>Kosakonia</taxon>
    </lineage>
</organism>
<evidence type="ECO:0000256" key="2">
    <source>
        <dbReference type="SAM" id="SignalP"/>
    </source>
</evidence>
<dbReference type="Proteomes" id="UP000199173">
    <property type="component" value="Unassembled WGS sequence"/>
</dbReference>
<dbReference type="Proteomes" id="UP000198760">
    <property type="component" value="Unassembled WGS sequence"/>
</dbReference>
<comment type="caution">
    <text evidence="3">The sequence shown here is derived from an EMBL/GenBank/DDBJ whole genome shotgun (WGS) entry which is preliminary data.</text>
</comment>
<name>A0AAX2EZ22_9ENTR</name>
<dbReference type="RefSeq" id="WP_072441143.1">
    <property type="nucleotide sequence ID" value="NZ_FONC01000014.1"/>
</dbReference>